<organism evidence="1 2">
    <name type="scientific">Parascaris equorum</name>
    <name type="common">Equine roundworm</name>
    <dbReference type="NCBI Taxonomy" id="6256"/>
    <lineage>
        <taxon>Eukaryota</taxon>
        <taxon>Metazoa</taxon>
        <taxon>Ecdysozoa</taxon>
        <taxon>Nematoda</taxon>
        <taxon>Chromadorea</taxon>
        <taxon>Rhabditida</taxon>
        <taxon>Spirurina</taxon>
        <taxon>Ascaridomorpha</taxon>
        <taxon>Ascaridoidea</taxon>
        <taxon>Ascarididae</taxon>
        <taxon>Parascaris</taxon>
    </lineage>
</organism>
<sequence length="241" mass="28034">LLRCCFIYSKDEFTLFASFHCFSYRRSLRNKTPEEIRERLIRPVEIKLSIGMQPETNFRHFKIIKYEGFLSTAESESEYRGKMMDPDELTDYPFLRWESAALPQETDAAERMKKWASQLRLGKRASWASKRPTLKVAKNNVSTVHSIGWSLLGSPKPKFVHKWRSETPHLGESSVCIHNFHWLPKPQPAGDFEELLTVGIFSSAKENFKNVGSVERKVTIITDKRAKFHQETVESNRITHN</sequence>
<evidence type="ECO:0000313" key="2">
    <source>
        <dbReference type="WBParaSite" id="PEQ_0000092801-mRNA-1"/>
    </source>
</evidence>
<dbReference type="Proteomes" id="UP000887564">
    <property type="component" value="Unplaced"/>
</dbReference>
<accession>A0A914R3U0</accession>
<protein>
    <submittedName>
        <fullName evidence="2">Uncharacterized protein</fullName>
    </submittedName>
</protein>
<dbReference type="WBParaSite" id="PEQ_0000092801-mRNA-1">
    <property type="protein sequence ID" value="PEQ_0000092801-mRNA-1"/>
    <property type="gene ID" value="PEQ_0000092801"/>
</dbReference>
<dbReference type="AlphaFoldDB" id="A0A914R3U0"/>
<reference evidence="2" key="1">
    <citation type="submission" date="2022-11" db="UniProtKB">
        <authorList>
            <consortium name="WormBaseParasite"/>
        </authorList>
    </citation>
    <scope>IDENTIFICATION</scope>
</reference>
<evidence type="ECO:0000313" key="1">
    <source>
        <dbReference type="Proteomes" id="UP000887564"/>
    </source>
</evidence>
<name>A0A914R3U0_PAREQ</name>
<proteinExistence type="predicted"/>
<keyword evidence="1" id="KW-1185">Reference proteome</keyword>